<dbReference type="Pfam" id="PF13472">
    <property type="entry name" value="Lipase_GDSL_2"/>
    <property type="match status" value="1"/>
</dbReference>
<reference evidence="4 5" key="1">
    <citation type="submission" date="2022-06" db="EMBL/GenBank/DDBJ databases">
        <title>Mycolicibacterium sp. CAU 1645 isolated from seawater.</title>
        <authorList>
            <person name="Kim W."/>
        </authorList>
    </citation>
    <scope>NUCLEOTIDE SEQUENCE [LARGE SCALE GENOMIC DNA]</scope>
    <source>
        <strain evidence="4 5">CAU 1645</strain>
    </source>
</reference>
<keyword evidence="5" id="KW-1185">Reference proteome</keyword>
<feature type="chain" id="PRO_5047018341" evidence="2">
    <location>
        <begin position="24"/>
        <end position="255"/>
    </location>
</feature>
<dbReference type="Proteomes" id="UP001651690">
    <property type="component" value="Unassembled WGS sequence"/>
</dbReference>
<dbReference type="InterPro" id="IPR013830">
    <property type="entry name" value="SGNH_hydro"/>
</dbReference>
<proteinExistence type="predicted"/>
<name>A0ABT1M709_9MYCO</name>
<evidence type="ECO:0000313" key="4">
    <source>
        <dbReference type="EMBL" id="MCP9274958.1"/>
    </source>
</evidence>
<evidence type="ECO:0000256" key="1">
    <source>
        <dbReference type="SAM" id="MobiDB-lite"/>
    </source>
</evidence>
<sequence>MRTGGVLVLSAAVVMLSACSSSAPPPTAKSSTAETTQASPDESTAAEAPSDSSSSAPAGEPGAVRYLALGDSLTQGVGAPDETTGSFPALLAQHWRDDGCAVELQNAGISGYTAGQVLEEQVPQIADFEPTLITFQAGGNDLVNGVSVDDYRDNVEDILDAATDSGARVIVLAQNEWFRAPGGEGYTTPEARAELDAVLIEEAQDKGAEFVDLRPLYKQQADENLWVEDGIHPTPEAYQAWSDELATLVPAPCRA</sequence>
<evidence type="ECO:0000256" key="2">
    <source>
        <dbReference type="SAM" id="SignalP"/>
    </source>
</evidence>
<dbReference type="EMBL" id="JANDBD010000009">
    <property type="protein sequence ID" value="MCP9274958.1"/>
    <property type="molecule type" value="Genomic_DNA"/>
</dbReference>
<accession>A0ABT1M709</accession>
<feature type="signal peptide" evidence="2">
    <location>
        <begin position="1"/>
        <end position="23"/>
    </location>
</feature>
<dbReference type="InterPro" id="IPR051532">
    <property type="entry name" value="Ester_Hydrolysis_Enzymes"/>
</dbReference>
<dbReference type="GO" id="GO:0016787">
    <property type="term" value="F:hydrolase activity"/>
    <property type="evidence" value="ECO:0007669"/>
    <property type="project" value="UniProtKB-KW"/>
</dbReference>
<dbReference type="PROSITE" id="PS51257">
    <property type="entry name" value="PROKAR_LIPOPROTEIN"/>
    <property type="match status" value="1"/>
</dbReference>
<feature type="domain" description="SGNH hydrolase-type esterase" evidence="3">
    <location>
        <begin position="68"/>
        <end position="240"/>
    </location>
</feature>
<dbReference type="RefSeq" id="WP_255062664.1">
    <property type="nucleotide sequence ID" value="NZ_JANDBD010000009.1"/>
</dbReference>
<dbReference type="InterPro" id="IPR036514">
    <property type="entry name" value="SGNH_hydro_sf"/>
</dbReference>
<evidence type="ECO:0000259" key="3">
    <source>
        <dbReference type="Pfam" id="PF13472"/>
    </source>
</evidence>
<keyword evidence="4" id="KW-0378">Hydrolase</keyword>
<evidence type="ECO:0000313" key="5">
    <source>
        <dbReference type="Proteomes" id="UP001651690"/>
    </source>
</evidence>
<gene>
    <name evidence="4" type="ORF">NM203_22465</name>
</gene>
<protein>
    <submittedName>
        <fullName evidence="4">SGNH/GDSL hydrolase family protein</fullName>
    </submittedName>
</protein>
<dbReference type="SUPFAM" id="SSF52266">
    <property type="entry name" value="SGNH hydrolase"/>
    <property type="match status" value="1"/>
</dbReference>
<dbReference type="CDD" id="cd01832">
    <property type="entry name" value="SGNH_hydrolase_like_1"/>
    <property type="match status" value="1"/>
</dbReference>
<keyword evidence="2" id="KW-0732">Signal</keyword>
<dbReference type="Gene3D" id="3.40.50.1110">
    <property type="entry name" value="SGNH hydrolase"/>
    <property type="match status" value="1"/>
</dbReference>
<feature type="region of interest" description="Disordered" evidence="1">
    <location>
        <begin position="20"/>
        <end position="61"/>
    </location>
</feature>
<dbReference type="PANTHER" id="PTHR30383">
    <property type="entry name" value="THIOESTERASE 1/PROTEASE 1/LYSOPHOSPHOLIPASE L1"/>
    <property type="match status" value="1"/>
</dbReference>
<comment type="caution">
    <text evidence="4">The sequence shown here is derived from an EMBL/GenBank/DDBJ whole genome shotgun (WGS) entry which is preliminary data.</text>
</comment>
<organism evidence="4 5">
    <name type="scientific">Mycolicibacterium arenosum</name>
    <dbReference type="NCBI Taxonomy" id="2952157"/>
    <lineage>
        <taxon>Bacteria</taxon>
        <taxon>Bacillati</taxon>
        <taxon>Actinomycetota</taxon>
        <taxon>Actinomycetes</taxon>
        <taxon>Mycobacteriales</taxon>
        <taxon>Mycobacteriaceae</taxon>
        <taxon>Mycolicibacterium</taxon>
    </lineage>
</organism>
<dbReference type="PANTHER" id="PTHR30383:SF5">
    <property type="entry name" value="SGNH HYDROLASE-TYPE ESTERASE DOMAIN-CONTAINING PROTEIN"/>
    <property type="match status" value="1"/>
</dbReference>